<evidence type="ECO:0000259" key="10">
    <source>
        <dbReference type="Pfam" id="PF00137"/>
    </source>
</evidence>
<dbReference type="Gene3D" id="1.20.120.610">
    <property type="entry name" value="lithium bound rotor ring of v- atpase"/>
    <property type="match status" value="1"/>
</dbReference>
<evidence type="ECO:0000256" key="4">
    <source>
        <dbReference type="ARBA" id="ARBA00022989"/>
    </source>
</evidence>
<keyword evidence="4 8" id="KW-1133">Transmembrane helix</keyword>
<dbReference type="SUPFAM" id="SSF81333">
    <property type="entry name" value="F1F0 ATP synthase subunit C"/>
    <property type="match status" value="1"/>
</dbReference>
<feature type="region of interest" description="Disordered" evidence="9">
    <location>
        <begin position="22"/>
        <end position="62"/>
    </location>
</feature>
<evidence type="ECO:0000313" key="11">
    <source>
        <dbReference type="EMBL" id="TNN67503.1"/>
    </source>
</evidence>
<evidence type="ECO:0000256" key="7">
    <source>
        <dbReference type="ARBA" id="ARBA00029431"/>
    </source>
</evidence>
<feature type="region of interest" description="Disordered" evidence="9">
    <location>
        <begin position="237"/>
        <end position="265"/>
    </location>
</feature>
<dbReference type="Pfam" id="PF00137">
    <property type="entry name" value="ATP-synt_C"/>
    <property type="match status" value="1"/>
</dbReference>
<reference evidence="11 12" key="1">
    <citation type="submission" date="2019-03" db="EMBL/GenBank/DDBJ databases">
        <title>First draft genome of Liparis tanakae, snailfish: a comprehensive survey of snailfish specific genes.</title>
        <authorList>
            <person name="Kim W."/>
            <person name="Song I."/>
            <person name="Jeong J.-H."/>
            <person name="Kim D."/>
            <person name="Kim S."/>
            <person name="Ryu S."/>
            <person name="Song J.Y."/>
            <person name="Lee S.K."/>
        </authorList>
    </citation>
    <scope>NUCLEOTIDE SEQUENCE [LARGE SCALE GENOMIC DNA]</scope>
    <source>
        <tissue evidence="11">Muscle</tissue>
    </source>
</reference>
<dbReference type="GO" id="GO:0046961">
    <property type="term" value="F:proton-transporting ATPase activity, rotational mechanism"/>
    <property type="evidence" value="ECO:0007669"/>
    <property type="project" value="InterPro"/>
</dbReference>
<evidence type="ECO:0000256" key="1">
    <source>
        <dbReference type="ARBA" id="ARBA00007296"/>
    </source>
</evidence>
<evidence type="ECO:0000256" key="2">
    <source>
        <dbReference type="ARBA" id="ARBA00022448"/>
    </source>
</evidence>
<dbReference type="GO" id="GO:0033179">
    <property type="term" value="C:proton-transporting V-type ATPase, V0 domain"/>
    <property type="evidence" value="ECO:0007669"/>
    <property type="project" value="InterPro"/>
</dbReference>
<dbReference type="GO" id="GO:0030665">
    <property type="term" value="C:clathrin-coated vesicle membrane"/>
    <property type="evidence" value="ECO:0007669"/>
    <property type="project" value="UniProtKB-SubCell"/>
</dbReference>
<feature type="transmembrane region" description="Helical" evidence="8">
    <location>
        <begin position="180"/>
        <end position="204"/>
    </location>
</feature>
<evidence type="ECO:0000256" key="5">
    <source>
        <dbReference type="ARBA" id="ARBA00023065"/>
    </source>
</evidence>
<accession>A0A4Z2HR68</accession>
<comment type="subunit">
    <text evidence="8">V-ATPase is a heteromultimeric enzyme made up of two complexes: the ATP-hydrolytic V1 complex and the proton translocation V0 complex. The V1 complex consists of three catalytic AB heterodimers that form a heterohexamer, three peripheral stalks each consisting of EG heterodimers, one central rotor including subunits D and F, and the regulatory subunits C and H. The proton translocation complex V0 consists of the proton transport subunit a, a ring of proteolipid subunits c9c'', rotary subunit d, subunits e and f, and the accessory subunits.</text>
</comment>
<feature type="compositionally biased region" description="Basic and acidic residues" evidence="9">
    <location>
        <begin position="22"/>
        <end position="53"/>
    </location>
</feature>
<feature type="transmembrane region" description="Helical" evidence="8">
    <location>
        <begin position="143"/>
        <end position="168"/>
    </location>
</feature>
<sequence length="265" mass="28387">MGSTVGWPTLFTIRKGNKFAHEVAKYPPRERVEGGSEGDAAHQEDDVRGSQHDEGEEEGDQPGICEEGMLIFFLLLISPMSSQRDVCLGAVDPDPLGGVPEVLGGGHCDRTGGIIVTEVFASLCHVKRARKFTKKHQTAEQSYSMFGAGLTVGFSNLFCGICVGIVGSGAALADAQNANLFVKILIVEIFGSAIGLFGVIVAILQKEKQIAFLHHPGFRRQQERKDLLAATAGEHPFSAFRSSSPKHSGMTGNHEDSISPLTGLR</sequence>
<comment type="similarity">
    <text evidence="1 8">Belongs to the V-ATPase proteolipid subunit family.</text>
</comment>
<comment type="caution">
    <text evidence="8">Lacks conserved residue(s) required for the propagation of feature annotation.</text>
</comment>
<keyword evidence="6 8" id="KW-0472">Membrane</keyword>
<dbReference type="EMBL" id="SRLO01000203">
    <property type="protein sequence ID" value="TNN67503.1"/>
    <property type="molecule type" value="Genomic_DNA"/>
</dbReference>
<comment type="caution">
    <text evidence="11">The sequence shown here is derived from an EMBL/GenBank/DDBJ whole genome shotgun (WGS) entry which is preliminary data.</text>
</comment>
<dbReference type="InterPro" id="IPR002379">
    <property type="entry name" value="ATPase_proteolipid_c-like_dom"/>
</dbReference>
<proteinExistence type="inferred from homology"/>
<dbReference type="AlphaFoldDB" id="A0A4Z2HR68"/>
<evidence type="ECO:0000256" key="9">
    <source>
        <dbReference type="SAM" id="MobiDB-lite"/>
    </source>
</evidence>
<gene>
    <name evidence="11" type="primary">ATP6V0B_1</name>
    <name evidence="11" type="ORF">EYF80_022309</name>
</gene>
<dbReference type="PANTHER" id="PTHR10263">
    <property type="entry name" value="V-TYPE PROTON ATPASE PROTEOLIPID SUBUNIT"/>
    <property type="match status" value="1"/>
</dbReference>
<dbReference type="Proteomes" id="UP000314294">
    <property type="component" value="Unassembled WGS sequence"/>
</dbReference>
<evidence type="ECO:0000313" key="12">
    <source>
        <dbReference type="Proteomes" id="UP000314294"/>
    </source>
</evidence>
<comment type="subcellular location">
    <subcellularLocation>
        <location evidence="7">Cytoplasmic vesicle</location>
        <location evidence="7">Clathrin-coated vesicle membrane</location>
        <topology evidence="7">Multi-pass membrane protein</topology>
    </subcellularLocation>
</comment>
<organism evidence="11 12">
    <name type="scientific">Liparis tanakae</name>
    <name type="common">Tanaka's snailfish</name>
    <dbReference type="NCBI Taxonomy" id="230148"/>
    <lineage>
        <taxon>Eukaryota</taxon>
        <taxon>Metazoa</taxon>
        <taxon>Chordata</taxon>
        <taxon>Craniata</taxon>
        <taxon>Vertebrata</taxon>
        <taxon>Euteleostomi</taxon>
        <taxon>Actinopterygii</taxon>
        <taxon>Neopterygii</taxon>
        <taxon>Teleostei</taxon>
        <taxon>Neoteleostei</taxon>
        <taxon>Acanthomorphata</taxon>
        <taxon>Eupercaria</taxon>
        <taxon>Perciformes</taxon>
        <taxon>Cottioidei</taxon>
        <taxon>Cottales</taxon>
        <taxon>Liparidae</taxon>
        <taxon>Liparis</taxon>
    </lineage>
</organism>
<dbReference type="InterPro" id="IPR035921">
    <property type="entry name" value="F/V-ATP_Csub_sf"/>
</dbReference>
<evidence type="ECO:0000256" key="6">
    <source>
        <dbReference type="ARBA" id="ARBA00023136"/>
    </source>
</evidence>
<keyword evidence="3 8" id="KW-0812">Transmembrane</keyword>
<protein>
    <submittedName>
        <fullName evidence="11">V-type proton ATPase proteolipid subunit</fullName>
    </submittedName>
</protein>
<dbReference type="InterPro" id="IPR000245">
    <property type="entry name" value="ATPase_proteolipid_csu"/>
</dbReference>
<feature type="domain" description="V-ATPase proteolipid subunit C-like" evidence="10">
    <location>
        <begin position="146"/>
        <end position="204"/>
    </location>
</feature>
<dbReference type="OrthoDB" id="10264021at2759"/>
<dbReference type="PRINTS" id="PR00122">
    <property type="entry name" value="VACATPASE"/>
</dbReference>
<keyword evidence="12" id="KW-1185">Reference proteome</keyword>
<dbReference type="CDD" id="cd18178">
    <property type="entry name" value="ATP-synt_Vo_c_ATP6F_rpt2"/>
    <property type="match status" value="1"/>
</dbReference>
<name>A0A4Z2HR68_9TELE</name>
<evidence type="ECO:0000256" key="8">
    <source>
        <dbReference type="RuleBase" id="RU363060"/>
    </source>
</evidence>
<evidence type="ECO:0000256" key="3">
    <source>
        <dbReference type="ARBA" id="ARBA00022692"/>
    </source>
</evidence>
<keyword evidence="2 8" id="KW-0813">Transport</keyword>
<comment type="function">
    <text evidence="8">Proton-conducting pore forming of the V0 complex of vacuolar(H+)-ATPase (V-ATPase), a multisubunit enzyme composed of a peripheral complex (V1) that hydrolyzes ATP and a membrane integral complex (V0) that translocates protons. V-ATPase is responsible for acidifying and maintaining the pH of intracellular compartments and in some cell types, is targeted to the plasma membrane, where it is responsible for acidifying the extracellular environment.</text>
</comment>
<keyword evidence="5 8" id="KW-0406">Ion transport</keyword>